<protein>
    <recommendedName>
        <fullName evidence="3">Transposase</fullName>
    </recommendedName>
</protein>
<keyword evidence="2" id="KW-1185">Reference proteome</keyword>
<evidence type="ECO:0000313" key="2">
    <source>
        <dbReference type="Proteomes" id="UP001473063"/>
    </source>
</evidence>
<dbReference type="EMBL" id="JBBMEJ010000001">
    <property type="protein sequence ID" value="MEQ2369432.1"/>
    <property type="molecule type" value="Genomic_DNA"/>
</dbReference>
<evidence type="ECO:0000313" key="1">
    <source>
        <dbReference type="EMBL" id="MEQ2369432.1"/>
    </source>
</evidence>
<gene>
    <name evidence="1" type="ORF">WMO28_00475</name>
</gene>
<dbReference type="Proteomes" id="UP001473063">
    <property type="component" value="Unassembled WGS sequence"/>
</dbReference>
<accession>A0ABV1BBX7</accession>
<name>A0ABV1BBX7_9FIRM</name>
<comment type="caution">
    <text evidence="1">The sequence shown here is derived from an EMBL/GenBank/DDBJ whole genome shotgun (WGS) entry which is preliminary data.</text>
</comment>
<reference evidence="1 2" key="1">
    <citation type="submission" date="2024-03" db="EMBL/GenBank/DDBJ databases">
        <title>Human intestinal bacterial collection.</title>
        <authorList>
            <person name="Pauvert C."/>
            <person name="Hitch T.C.A."/>
            <person name="Clavel T."/>
        </authorList>
    </citation>
    <scope>NUCLEOTIDE SEQUENCE [LARGE SCALE GENOMIC DNA]</scope>
    <source>
        <strain evidence="1 2">CLA-JM-H16</strain>
    </source>
</reference>
<proteinExistence type="predicted"/>
<sequence length="98" mass="11553">MYIAITGSKNNKDVYIYRSFRKENGKASSCIYKKLGKYNALLEQFDGNEYKLMVWSKEQAAKETELYKQHTGKVSVEFSKASTFIQQTRYWKHYALCK</sequence>
<evidence type="ECO:0008006" key="3">
    <source>
        <dbReference type="Google" id="ProtNLM"/>
    </source>
</evidence>
<organism evidence="1 2">
    <name type="scientific">Blautia aquisgranensis</name>
    <dbReference type="NCBI Taxonomy" id="3133153"/>
    <lineage>
        <taxon>Bacteria</taxon>
        <taxon>Bacillati</taxon>
        <taxon>Bacillota</taxon>
        <taxon>Clostridia</taxon>
        <taxon>Lachnospirales</taxon>
        <taxon>Lachnospiraceae</taxon>
        <taxon>Blautia</taxon>
    </lineage>
</organism>